<evidence type="ECO:0000313" key="1">
    <source>
        <dbReference type="EMBL" id="EGS38065.1"/>
    </source>
</evidence>
<name>A0ABN0D6M3_9LACO</name>
<accession>A0ABN0D6M3</accession>
<keyword evidence="2" id="KW-1185">Reference proteome</keyword>
<gene>
    <name evidence="1" type="ORF">HMPREF9102_0504</name>
</gene>
<comment type="caution">
    <text evidence="1">The sequence shown here is derived from an EMBL/GenBank/DDBJ whole genome shotgun (WGS) entry which is preliminary data.</text>
</comment>
<dbReference type="Proteomes" id="UP000006035">
    <property type="component" value="Unassembled WGS sequence"/>
</dbReference>
<dbReference type="RefSeq" id="WP_003715215.1">
    <property type="nucleotide sequence ID" value="NZ_AFTL01000009.1"/>
</dbReference>
<reference evidence="1 2" key="1">
    <citation type="submission" date="2011-05" db="EMBL/GenBank/DDBJ databases">
        <authorList>
            <person name="Durkin A.S."/>
            <person name="Kim M."/>
            <person name="Radune D."/>
            <person name="Hostetler J."/>
            <person name="Torralba M."/>
            <person name="Gillis M."/>
            <person name="Methe B."/>
            <person name="Sutton G."/>
            <person name="Nelson K.E."/>
        </authorList>
    </citation>
    <scope>NUCLEOTIDE SEQUENCE [LARGE SCALE GENOMIC DNA]</scope>
    <source>
        <strain evidence="1 2">F0423</strain>
    </source>
</reference>
<protein>
    <submittedName>
        <fullName evidence="1">Conserved domain protein</fullName>
    </submittedName>
</protein>
<dbReference type="EMBL" id="AFTL01000009">
    <property type="protein sequence ID" value="EGS38065.1"/>
    <property type="molecule type" value="Genomic_DNA"/>
</dbReference>
<sequence length="49" mass="5734">MTKAVKSRRQLTRRESLTFGALLLPMNVFFKLYYADQEKHDAKKRGSDS</sequence>
<proteinExistence type="predicted"/>
<organism evidence="1 2">
    <name type="scientific">Limosilactobacillus oris F0423</name>
    <dbReference type="NCBI Taxonomy" id="944562"/>
    <lineage>
        <taxon>Bacteria</taxon>
        <taxon>Bacillati</taxon>
        <taxon>Bacillota</taxon>
        <taxon>Bacilli</taxon>
        <taxon>Lactobacillales</taxon>
        <taxon>Lactobacillaceae</taxon>
        <taxon>Limosilactobacillus</taxon>
    </lineage>
</organism>
<evidence type="ECO:0000313" key="2">
    <source>
        <dbReference type="Proteomes" id="UP000006035"/>
    </source>
</evidence>